<dbReference type="InterPro" id="IPR022764">
    <property type="entry name" value="Peptidase_S54_rhomboid_dom"/>
</dbReference>
<dbReference type="InterPro" id="IPR035952">
    <property type="entry name" value="Rhomboid-like_sf"/>
</dbReference>
<comment type="subcellular location">
    <subcellularLocation>
        <location evidence="1">Membrane</location>
        <topology evidence="1">Multi-pass membrane protein</topology>
    </subcellularLocation>
</comment>
<feature type="transmembrane region" description="Helical" evidence="7">
    <location>
        <begin position="108"/>
        <end position="126"/>
    </location>
</feature>
<evidence type="ECO:0000256" key="4">
    <source>
        <dbReference type="ARBA" id="ARBA00022801"/>
    </source>
</evidence>
<dbReference type="GO" id="GO:0006508">
    <property type="term" value="P:proteolysis"/>
    <property type="evidence" value="ECO:0007669"/>
    <property type="project" value="UniProtKB-KW"/>
</dbReference>
<feature type="transmembrane region" description="Helical" evidence="7">
    <location>
        <begin position="260"/>
        <end position="278"/>
    </location>
</feature>
<feature type="domain" description="Peptidase S54 rhomboid" evidence="8">
    <location>
        <begin position="193"/>
        <end position="275"/>
    </location>
</feature>
<protein>
    <submittedName>
        <fullName evidence="9">Rhomboid family intramembrane serine protease</fullName>
    </submittedName>
</protein>
<name>A0ABP7N4R5_9BACT</name>
<dbReference type="PANTHER" id="PTHR43731:SF14">
    <property type="entry name" value="PRESENILIN-ASSOCIATED RHOMBOID-LIKE PROTEIN, MITOCHONDRIAL"/>
    <property type="match status" value="1"/>
</dbReference>
<evidence type="ECO:0000313" key="10">
    <source>
        <dbReference type="Proteomes" id="UP001499909"/>
    </source>
</evidence>
<dbReference type="EMBL" id="BAABDH010000038">
    <property type="protein sequence ID" value="GAA3936527.1"/>
    <property type="molecule type" value="Genomic_DNA"/>
</dbReference>
<evidence type="ECO:0000256" key="5">
    <source>
        <dbReference type="ARBA" id="ARBA00022989"/>
    </source>
</evidence>
<evidence type="ECO:0000256" key="7">
    <source>
        <dbReference type="SAM" id="Phobius"/>
    </source>
</evidence>
<feature type="transmembrane region" description="Helical" evidence="7">
    <location>
        <begin position="226"/>
        <end position="245"/>
    </location>
</feature>
<evidence type="ECO:0000256" key="3">
    <source>
        <dbReference type="ARBA" id="ARBA00022692"/>
    </source>
</evidence>
<keyword evidence="9" id="KW-0645">Protease</keyword>
<dbReference type="Proteomes" id="UP001499909">
    <property type="component" value="Unassembled WGS sequence"/>
</dbReference>
<keyword evidence="3 7" id="KW-0812">Transmembrane</keyword>
<dbReference type="Gene3D" id="1.20.1540.10">
    <property type="entry name" value="Rhomboid-like"/>
    <property type="match status" value="1"/>
</dbReference>
<feature type="domain" description="Peptidase S54 rhomboid" evidence="8">
    <location>
        <begin position="68"/>
        <end position="125"/>
    </location>
</feature>
<comment type="caution">
    <text evidence="9">The sequence shown here is derived from an EMBL/GenBank/DDBJ whole genome shotgun (WGS) entry which is preliminary data.</text>
</comment>
<dbReference type="SUPFAM" id="SSF144091">
    <property type="entry name" value="Rhomboid-like"/>
    <property type="match status" value="1"/>
</dbReference>
<evidence type="ECO:0000313" key="9">
    <source>
        <dbReference type="EMBL" id="GAA3936527.1"/>
    </source>
</evidence>
<keyword evidence="6 7" id="KW-0472">Membrane</keyword>
<evidence type="ECO:0000256" key="6">
    <source>
        <dbReference type="ARBA" id="ARBA00023136"/>
    </source>
</evidence>
<sequence length="286" mass="32588">MRTIGSGAGRRFLSRGHPIRATLHSMFNLTPTVRTLLFINIGVFLLQTQLASRMNFLALYPVGSAYFQPWQFVTHMFMHGGWGHLLANMFGLISFGPLLEQRWGGNRFLAFWLICGLGAGVLYSGVRYYEVNRMRQDIEVFRQQPTDVHLQDFVEHNMPEYAEAFAPNIRQLHATPDDQQLIQSALVSLEDMYASSLNSPMLGASGALFGILFAFAYLFPNTELMLLFFPFPIKAKYFVALYALYELYSGVYRTPGDNVAHFAHIGGMLIGFILLKIWERGRARFY</sequence>
<accession>A0ABP7N4R5</accession>
<feature type="transmembrane region" description="Helical" evidence="7">
    <location>
        <begin position="201"/>
        <end position="219"/>
    </location>
</feature>
<dbReference type="InterPro" id="IPR050925">
    <property type="entry name" value="Rhomboid_protease_S54"/>
</dbReference>
<keyword evidence="5 7" id="KW-1133">Transmembrane helix</keyword>
<dbReference type="Pfam" id="PF01694">
    <property type="entry name" value="Rhomboid"/>
    <property type="match status" value="2"/>
</dbReference>
<gene>
    <name evidence="9" type="ORF">GCM10022406_20930</name>
</gene>
<feature type="transmembrane region" description="Helical" evidence="7">
    <location>
        <begin position="76"/>
        <end position="96"/>
    </location>
</feature>
<dbReference type="PANTHER" id="PTHR43731">
    <property type="entry name" value="RHOMBOID PROTEASE"/>
    <property type="match status" value="1"/>
</dbReference>
<reference evidence="10" key="1">
    <citation type="journal article" date="2019" name="Int. J. Syst. Evol. Microbiol.">
        <title>The Global Catalogue of Microorganisms (GCM) 10K type strain sequencing project: providing services to taxonomists for standard genome sequencing and annotation.</title>
        <authorList>
            <consortium name="The Broad Institute Genomics Platform"/>
            <consortium name="The Broad Institute Genome Sequencing Center for Infectious Disease"/>
            <person name="Wu L."/>
            <person name="Ma J."/>
        </authorList>
    </citation>
    <scope>NUCLEOTIDE SEQUENCE [LARGE SCALE GENOMIC DNA]</scope>
    <source>
        <strain evidence="10">JCM 17214</strain>
    </source>
</reference>
<organism evidence="9 10">
    <name type="scientific">Hymenobacter algoricola</name>
    <dbReference type="NCBI Taxonomy" id="486267"/>
    <lineage>
        <taxon>Bacteria</taxon>
        <taxon>Pseudomonadati</taxon>
        <taxon>Bacteroidota</taxon>
        <taxon>Cytophagia</taxon>
        <taxon>Cytophagales</taxon>
        <taxon>Hymenobacteraceae</taxon>
        <taxon>Hymenobacter</taxon>
    </lineage>
</organism>
<evidence type="ECO:0000259" key="8">
    <source>
        <dbReference type="Pfam" id="PF01694"/>
    </source>
</evidence>
<evidence type="ECO:0000256" key="2">
    <source>
        <dbReference type="ARBA" id="ARBA00009045"/>
    </source>
</evidence>
<keyword evidence="4" id="KW-0378">Hydrolase</keyword>
<dbReference type="GO" id="GO:0008233">
    <property type="term" value="F:peptidase activity"/>
    <property type="evidence" value="ECO:0007669"/>
    <property type="project" value="UniProtKB-KW"/>
</dbReference>
<comment type="similarity">
    <text evidence="2">Belongs to the peptidase S54 family.</text>
</comment>
<keyword evidence="10" id="KW-1185">Reference proteome</keyword>
<proteinExistence type="inferred from homology"/>
<evidence type="ECO:0000256" key="1">
    <source>
        <dbReference type="ARBA" id="ARBA00004141"/>
    </source>
</evidence>